<organism evidence="2 3">
    <name type="scientific">Puccinia sorghi</name>
    <dbReference type="NCBI Taxonomy" id="27349"/>
    <lineage>
        <taxon>Eukaryota</taxon>
        <taxon>Fungi</taxon>
        <taxon>Dikarya</taxon>
        <taxon>Basidiomycota</taxon>
        <taxon>Pucciniomycotina</taxon>
        <taxon>Pucciniomycetes</taxon>
        <taxon>Pucciniales</taxon>
        <taxon>Pucciniaceae</taxon>
        <taxon>Puccinia</taxon>
    </lineage>
</organism>
<reference evidence="2 3" key="1">
    <citation type="submission" date="2015-08" db="EMBL/GenBank/DDBJ databases">
        <title>Next Generation Sequencing and Analysis of the Genome of Puccinia sorghi L Schw, the Causal Agent of Maize Common Rust.</title>
        <authorList>
            <person name="Rochi L."/>
            <person name="Burguener G."/>
            <person name="Darino M."/>
            <person name="Turjanski A."/>
            <person name="Kreff E."/>
            <person name="Dieguez M.J."/>
            <person name="Sacco F."/>
        </authorList>
    </citation>
    <scope>NUCLEOTIDE SEQUENCE [LARGE SCALE GENOMIC DNA]</scope>
    <source>
        <strain evidence="2 3">RO10H11247</strain>
    </source>
</reference>
<evidence type="ECO:0000313" key="2">
    <source>
        <dbReference type="EMBL" id="KNZ48726.1"/>
    </source>
</evidence>
<evidence type="ECO:0000313" key="3">
    <source>
        <dbReference type="Proteomes" id="UP000037035"/>
    </source>
</evidence>
<name>A0A0L6UJK0_9BASI</name>
<comment type="caution">
    <text evidence="2">The sequence shown here is derived from an EMBL/GenBank/DDBJ whole genome shotgun (WGS) entry which is preliminary data.</text>
</comment>
<feature type="domain" description="GAG-pre-integrase" evidence="1">
    <location>
        <begin position="93"/>
        <end position="143"/>
    </location>
</feature>
<dbReference type="Pfam" id="PF13976">
    <property type="entry name" value="gag_pre-integrs"/>
    <property type="match status" value="1"/>
</dbReference>
<accession>A0A0L6UJK0</accession>
<dbReference type="Proteomes" id="UP000037035">
    <property type="component" value="Unassembled WGS sequence"/>
</dbReference>
<dbReference type="AlphaFoldDB" id="A0A0L6UJK0"/>
<protein>
    <recommendedName>
        <fullName evidence="1">GAG-pre-integrase domain-containing protein</fullName>
    </recommendedName>
</protein>
<keyword evidence="3" id="KW-1185">Reference proteome</keyword>
<dbReference type="OrthoDB" id="8053277at2759"/>
<gene>
    <name evidence="2" type="ORF">VP01_5453g2</name>
</gene>
<dbReference type="InterPro" id="IPR025724">
    <property type="entry name" value="GAG-pre-integrase_dom"/>
</dbReference>
<dbReference type="EMBL" id="LAVV01010668">
    <property type="protein sequence ID" value="KNZ48726.1"/>
    <property type="molecule type" value="Genomic_DNA"/>
</dbReference>
<dbReference type="VEuPathDB" id="FungiDB:VP01_5453g2"/>
<feature type="non-terminal residue" evidence="2">
    <location>
        <position position="217"/>
    </location>
</feature>
<evidence type="ECO:0000259" key="1">
    <source>
        <dbReference type="Pfam" id="PF13976"/>
    </source>
</evidence>
<sequence>MKNGATLFGLDLCASHTFTNNLNLVSDCVQLSKPIPLVTATNAKTSFVTVVGKMTLINKSGSITINNVYFSPNATSTLLLADCLRLGGEVVLKSSDALLWHRCLGHISLKQIIKMCAAGRFPGLPDRLTKKDFFFEDCLVSKSKWDCQCLSNNKQLQPMDIIVSDVLGTFVESFMGVKYLVVFCDLASTYLEGFLLKKKDEFCLNFQQYIERMHRLT</sequence>
<proteinExistence type="predicted"/>